<dbReference type="Proteomes" id="UP000000305">
    <property type="component" value="Unassembled WGS sequence"/>
</dbReference>
<name>E9HL24_DAPPU</name>
<evidence type="ECO:0000313" key="1">
    <source>
        <dbReference type="EMBL" id="EFX67529.1"/>
    </source>
</evidence>
<dbReference type="PhylomeDB" id="E9HL24"/>
<organism evidence="1 2">
    <name type="scientific">Daphnia pulex</name>
    <name type="common">Water flea</name>
    <dbReference type="NCBI Taxonomy" id="6669"/>
    <lineage>
        <taxon>Eukaryota</taxon>
        <taxon>Metazoa</taxon>
        <taxon>Ecdysozoa</taxon>
        <taxon>Arthropoda</taxon>
        <taxon>Crustacea</taxon>
        <taxon>Branchiopoda</taxon>
        <taxon>Diplostraca</taxon>
        <taxon>Cladocera</taxon>
        <taxon>Anomopoda</taxon>
        <taxon>Daphniidae</taxon>
        <taxon>Daphnia</taxon>
    </lineage>
</organism>
<gene>
    <name evidence="1" type="ORF">DAPPUDRAFT_330942</name>
</gene>
<evidence type="ECO:0000313" key="2">
    <source>
        <dbReference type="Proteomes" id="UP000000305"/>
    </source>
</evidence>
<dbReference type="HOGENOM" id="CLU_1012864_0_0_1"/>
<dbReference type="EMBL" id="GL732675">
    <property type="protein sequence ID" value="EFX67529.1"/>
    <property type="molecule type" value="Genomic_DNA"/>
</dbReference>
<dbReference type="AlphaFoldDB" id="E9HL24"/>
<proteinExistence type="predicted"/>
<dbReference type="KEGG" id="dpx:DAPPUDRAFT_330942"/>
<keyword evidence="2" id="KW-1185">Reference proteome</keyword>
<dbReference type="InParanoid" id="E9HL24"/>
<accession>E9HL24</accession>
<reference evidence="1 2" key="1">
    <citation type="journal article" date="2011" name="Science">
        <title>The ecoresponsive genome of Daphnia pulex.</title>
        <authorList>
            <person name="Colbourne J.K."/>
            <person name="Pfrender M.E."/>
            <person name="Gilbert D."/>
            <person name="Thomas W.K."/>
            <person name="Tucker A."/>
            <person name="Oakley T.H."/>
            <person name="Tokishita S."/>
            <person name="Aerts A."/>
            <person name="Arnold G.J."/>
            <person name="Basu M.K."/>
            <person name="Bauer D.J."/>
            <person name="Caceres C.E."/>
            <person name="Carmel L."/>
            <person name="Casola C."/>
            <person name="Choi J.H."/>
            <person name="Detter J.C."/>
            <person name="Dong Q."/>
            <person name="Dusheyko S."/>
            <person name="Eads B.D."/>
            <person name="Frohlich T."/>
            <person name="Geiler-Samerotte K.A."/>
            <person name="Gerlach D."/>
            <person name="Hatcher P."/>
            <person name="Jogdeo S."/>
            <person name="Krijgsveld J."/>
            <person name="Kriventseva E.V."/>
            <person name="Kultz D."/>
            <person name="Laforsch C."/>
            <person name="Lindquist E."/>
            <person name="Lopez J."/>
            <person name="Manak J.R."/>
            <person name="Muller J."/>
            <person name="Pangilinan J."/>
            <person name="Patwardhan R.P."/>
            <person name="Pitluck S."/>
            <person name="Pritham E.J."/>
            <person name="Rechtsteiner A."/>
            <person name="Rho M."/>
            <person name="Rogozin I.B."/>
            <person name="Sakarya O."/>
            <person name="Salamov A."/>
            <person name="Schaack S."/>
            <person name="Shapiro H."/>
            <person name="Shiga Y."/>
            <person name="Skalitzky C."/>
            <person name="Smith Z."/>
            <person name="Souvorov A."/>
            <person name="Sung W."/>
            <person name="Tang Z."/>
            <person name="Tsuchiya D."/>
            <person name="Tu H."/>
            <person name="Vos H."/>
            <person name="Wang M."/>
            <person name="Wolf Y.I."/>
            <person name="Yamagata H."/>
            <person name="Yamada T."/>
            <person name="Ye Y."/>
            <person name="Shaw J.R."/>
            <person name="Andrews J."/>
            <person name="Crease T.J."/>
            <person name="Tang H."/>
            <person name="Lucas S.M."/>
            <person name="Robertson H.M."/>
            <person name="Bork P."/>
            <person name="Koonin E.V."/>
            <person name="Zdobnov E.M."/>
            <person name="Grigoriev I.V."/>
            <person name="Lynch M."/>
            <person name="Boore J.L."/>
        </authorList>
    </citation>
    <scope>NUCLEOTIDE SEQUENCE [LARGE SCALE GENOMIC DNA]</scope>
</reference>
<sequence length="275" mass="31305">MESYEEAKKQPQNNFDDDVIFVHEVKSYCAHKKLPSSYSVSIHSSKTALGPADCQPYSKIVVNVNAEESHDTTAVETLPAATEEMILLSDFVSVDTLDVHSYFVVVSWRSRKIISFEEETKVELVEKRRLSLEEMERYSERDRLRAEQGRLLEQDANEELQRRKEEDRFDHKDLDLLSIRAFLKQKAIKKISLNSHVTTDVIPHSTIGGSRLASASLGVVIQPSLANRENMSFGALPKRGLAIQSDRAVPSQDQNLVCPLEQINAFWIKLLEKYN</sequence>
<protein>
    <submittedName>
        <fullName evidence="1">Uncharacterized protein</fullName>
    </submittedName>
</protein>